<evidence type="ECO:0008006" key="3">
    <source>
        <dbReference type="Google" id="ProtNLM"/>
    </source>
</evidence>
<sequence>MESFPCGDKRLPHHVFPPKFISIDQLTQVSGVVHYKVDLKDTVAMKKRLSRVRNETGYTQSDILTLNEEIQGFEEKLDDLYEPVEQHDDMLCMVLEGGLYCDVEIDEDEWIRIQLEDGDLIVVPKDRPYRYTTTAKNFVRLQRFARRDDDVAQG</sequence>
<accession>A0A811KC65</accession>
<dbReference type="OrthoDB" id="1867259at2759"/>
<dbReference type="EMBL" id="CAJFCW020000002">
    <property type="protein sequence ID" value="CAG9098197.1"/>
    <property type="molecule type" value="Genomic_DNA"/>
</dbReference>
<dbReference type="Proteomes" id="UP000614601">
    <property type="component" value="Unassembled WGS sequence"/>
</dbReference>
<comment type="caution">
    <text evidence="1">The sequence shown here is derived from an EMBL/GenBank/DDBJ whole genome shotgun (WGS) entry which is preliminary data.</text>
</comment>
<dbReference type="PANTHER" id="PTHR23418">
    <property type="entry name" value="ACIREDUCTONE DIOXYGENASE"/>
    <property type="match status" value="1"/>
</dbReference>
<dbReference type="GO" id="GO:0010309">
    <property type="term" value="F:acireductone dioxygenase [iron(II)-requiring] activity"/>
    <property type="evidence" value="ECO:0007669"/>
    <property type="project" value="InterPro"/>
</dbReference>
<evidence type="ECO:0000313" key="1">
    <source>
        <dbReference type="EMBL" id="CAD5212921.1"/>
    </source>
</evidence>
<dbReference type="Proteomes" id="UP000783686">
    <property type="component" value="Unassembled WGS sequence"/>
</dbReference>
<gene>
    <name evidence="1" type="ORF">BOKJ2_LOCUS4722</name>
</gene>
<dbReference type="PANTHER" id="PTHR23418:SF10">
    <property type="entry name" value="INACTIVE ACIREDUCTONE DIOXYGENASE 1-RELATED"/>
    <property type="match status" value="1"/>
</dbReference>
<proteinExistence type="predicted"/>
<keyword evidence="2" id="KW-1185">Reference proteome</keyword>
<dbReference type="AlphaFoldDB" id="A0A811KC65"/>
<dbReference type="InterPro" id="IPR014710">
    <property type="entry name" value="RmlC-like_jellyroll"/>
</dbReference>
<evidence type="ECO:0000313" key="2">
    <source>
        <dbReference type="Proteomes" id="UP000614601"/>
    </source>
</evidence>
<organism evidence="1 2">
    <name type="scientific">Bursaphelenchus okinawaensis</name>
    <dbReference type="NCBI Taxonomy" id="465554"/>
    <lineage>
        <taxon>Eukaryota</taxon>
        <taxon>Metazoa</taxon>
        <taxon>Ecdysozoa</taxon>
        <taxon>Nematoda</taxon>
        <taxon>Chromadorea</taxon>
        <taxon>Rhabditida</taxon>
        <taxon>Tylenchina</taxon>
        <taxon>Tylenchomorpha</taxon>
        <taxon>Aphelenchoidea</taxon>
        <taxon>Aphelenchoididae</taxon>
        <taxon>Bursaphelenchus</taxon>
    </lineage>
</organism>
<protein>
    <recommendedName>
        <fullName evidence="3">ARD</fullName>
    </recommendedName>
</protein>
<dbReference type="GO" id="GO:0006555">
    <property type="term" value="P:methionine metabolic process"/>
    <property type="evidence" value="ECO:0007669"/>
    <property type="project" value="TreeGrafter"/>
</dbReference>
<dbReference type="EMBL" id="CAJFDH010000002">
    <property type="protein sequence ID" value="CAD5212921.1"/>
    <property type="molecule type" value="Genomic_DNA"/>
</dbReference>
<dbReference type="Pfam" id="PF03079">
    <property type="entry name" value="ARD"/>
    <property type="match status" value="1"/>
</dbReference>
<dbReference type="SUPFAM" id="SSF51182">
    <property type="entry name" value="RmlC-like cupins"/>
    <property type="match status" value="1"/>
</dbReference>
<dbReference type="Gene3D" id="2.60.120.10">
    <property type="entry name" value="Jelly Rolls"/>
    <property type="match status" value="1"/>
</dbReference>
<dbReference type="InterPro" id="IPR004313">
    <property type="entry name" value="ARD"/>
</dbReference>
<name>A0A811KC65_9BILA</name>
<reference evidence="1" key="1">
    <citation type="submission" date="2020-09" db="EMBL/GenBank/DDBJ databases">
        <authorList>
            <person name="Kikuchi T."/>
        </authorList>
    </citation>
    <scope>NUCLEOTIDE SEQUENCE</scope>
    <source>
        <strain evidence="1">SH1</strain>
    </source>
</reference>
<dbReference type="InterPro" id="IPR011051">
    <property type="entry name" value="RmlC_Cupin_sf"/>
</dbReference>